<evidence type="ECO:0000256" key="7">
    <source>
        <dbReference type="ARBA" id="ARBA00022989"/>
    </source>
</evidence>
<feature type="transmembrane region" description="Helical" evidence="11">
    <location>
        <begin position="77"/>
        <end position="99"/>
    </location>
</feature>
<dbReference type="Proteomes" id="UP000254569">
    <property type="component" value="Unassembled WGS sequence"/>
</dbReference>
<evidence type="ECO:0000256" key="4">
    <source>
        <dbReference type="ARBA" id="ARBA00022475"/>
    </source>
</evidence>
<feature type="transmembrane region" description="Helical" evidence="11">
    <location>
        <begin position="6"/>
        <end position="28"/>
    </location>
</feature>
<dbReference type="PROSITE" id="PS50283">
    <property type="entry name" value="NA_SOLUT_SYMP_3"/>
    <property type="match status" value="1"/>
</dbReference>
<organism evidence="12 13">
    <name type="scientific">Rhodococcus gordoniae</name>
    <dbReference type="NCBI Taxonomy" id="223392"/>
    <lineage>
        <taxon>Bacteria</taxon>
        <taxon>Bacillati</taxon>
        <taxon>Actinomycetota</taxon>
        <taxon>Actinomycetes</taxon>
        <taxon>Mycobacteriales</taxon>
        <taxon>Nocardiaceae</taxon>
        <taxon>Rhodococcus</taxon>
    </lineage>
</organism>
<dbReference type="InterPro" id="IPR001734">
    <property type="entry name" value="Na/solute_symporter"/>
</dbReference>
<evidence type="ECO:0000313" key="13">
    <source>
        <dbReference type="Proteomes" id="UP000254569"/>
    </source>
</evidence>
<gene>
    <name evidence="12" type="primary">actP_2</name>
    <name evidence="12" type="ORF">NCTC13296_03734</name>
</gene>
<keyword evidence="8 11" id="KW-0472">Membrane</keyword>
<comment type="similarity">
    <text evidence="2 9">Belongs to the sodium:solute symporter (SSF) (TC 2.A.21) family.</text>
</comment>
<keyword evidence="6" id="KW-0769">Symport</keyword>
<feature type="transmembrane region" description="Helical" evidence="11">
    <location>
        <begin position="345"/>
        <end position="369"/>
    </location>
</feature>
<feature type="transmembrane region" description="Helical" evidence="11">
    <location>
        <begin position="437"/>
        <end position="458"/>
    </location>
</feature>
<keyword evidence="4" id="KW-1003">Cell membrane</keyword>
<name>A0A379M3F2_9NOCA</name>
<evidence type="ECO:0000256" key="2">
    <source>
        <dbReference type="ARBA" id="ARBA00006434"/>
    </source>
</evidence>
<sequence length="598" mass="62080">MSGSIPVATVVGLVAAAIATVAIGVYGVRMARTTSDFLVASRSVGPRWNAAAISGEYLSAASFLGVAGLVAKFGADALWYPVGFTAGYLGLLLFVAAPLRRSGAYTVPDFAEFRLGEKWLRTLSMMVVAIICILYLVPQFQGAGLTLNILLGVPDWVGVAVVGVIVVANVVGGGMRSITFVQAFQYWLKLTAVALPALVLTLHFVGDHRAVDEPVPPTVTETTTVDVTIDVVVQVAEPLPVVVTGEVDGRPVAGEFELEPGEHVLGAGTELVLDAGSPVPVVAGAPTDNDSWASPGAGLGASSEHPLFQVYSLMLATFLGTMGLPHVLVRFYTNPDGRAARMTSFAVIGLLGLFYLFPTLLGVFARLYVPQLLITGRSDAAVLLLPGSVLSGWGGQLLAALVASGAIAAFLSTSSGLLVSVAGVLSTDVLRGRVRDFRIAAVLAGVVPLVLALSVTSLDLSRSVGQVFAIAASTLCPLLVLGIWWRGLTAIGAAAGMVVGGLVAGAAALATVLLPIDPSVAAGWPTVLSAYPAALSVPLAFLTMITVSVLTRRRIPRDLGRTFSRMHVPERLGMGRDRELGAFGDRGRGPGEERRSSR</sequence>
<feature type="transmembrane region" description="Helical" evidence="11">
    <location>
        <begin position="48"/>
        <end position="71"/>
    </location>
</feature>
<dbReference type="AlphaFoldDB" id="A0A379M3F2"/>
<dbReference type="Gene3D" id="1.20.1730.10">
    <property type="entry name" value="Sodium/glucose cotransporter"/>
    <property type="match status" value="1"/>
</dbReference>
<dbReference type="OrthoDB" id="9764416at2"/>
<dbReference type="InterPro" id="IPR038377">
    <property type="entry name" value="Na/Glc_symporter_sf"/>
</dbReference>
<dbReference type="GO" id="GO:0015123">
    <property type="term" value="F:acetate transmembrane transporter activity"/>
    <property type="evidence" value="ECO:0007669"/>
    <property type="project" value="TreeGrafter"/>
</dbReference>
<feature type="transmembrane region" description="Helical" evidence="11">
    <location>
        <begin position="119"/>
        <end position="136"/>
    </location>
</feature>
<feature type="transmembrane region" description="Helical" evidence="11">
    <location>
        <begin position="528"/>
        <end position="551"/>
    </location>
</feature>
<dbReference type="CDD" id="cd11480">
    <property type="entry name" value="SLC5sbd_u4"/>
    <property type="match status" value="1"/>
</dbReference>
<protein>
    <submittedName>
        <fullName evidence="12">Sodium:solute symporter, SSF</fullName>
    </submittedName>
</protein>
<dbReference type="PANTHER" id="PTHR48086:SF6">
    <property type="entry name" value="CATION_ACETATE SYMPORTER ACTP"/>
    <property type="match status" value="1"/>
</dbReference>
<feature type="transmembrane region" description="Helical" evidence="11">
    <location>
        <begin position="397"/>
        <end position="425"/>
    </location>
</feature>
<dbReference type="InterPro" id="IPR050277">
    <property type="entry name" value="Sodium:Solute_Symporter"/>
</dbReference>
<evidence type="ECO:0000256" key="10">
    <source>
        <dbReference type="SAM" id="MobiDB-lite"/>
    </source>
</evidence>
<feature type="transmembrane region" description="Helical" evidence="11">
    <location>
        <begin position="186"/>
        <end position="206"/>
    </location>
</feature>
<evidence type="ECO:0000256" key="1">
    <source>
        <dbReference type="ARBA" id="ARBA00004651"/>
    </source>
</evidence>
<feature type="transmembrane region" description="Helical" evidence="11">
    <location>
        <begin position="310"/>
        <end position="333"/>
    </location>
</feature>
<dbReference type="RefSeq" id="WP_064064349.1">
    <property type="nucleotide sequence ID" value="NZ_LPZN01000034.1"/>
</dbReference>
<evidence type="ECO:0000256" key="8">
    <source>
        <dbReference type="ARBA" id="ARBA00023136"/>
    </source>
</evidence>
<evidence type="ECO:0000256" key="11">
    <source>
        <dbReference type="SAM" id="Phobius"/>
    </source>
</evidence>
<keyword evidence="5 11" id="KW-0812">Transmembrane</keyword>
<feature type="transmembrane region" description="Helical" evidence="11">
    <location>
        <begin position="156"/>
        <end position="174"/>
    </location>
</feature>
<dbReference type="GO" id="GO:0006847">
    <property type="term" value="P:plasma membrane acetate transport"/>
    <property type="evidence" value="ECO:0007669"/>
    <property type="project" value="TreeGrafter"/>
</dbReference>
<keyword evidence="3" id="KW-0813">Transport</keyword>
<feature type="transmembrane region" description="Helical" evidence="11">
    <location>
        <begin position="464"/>
        <end position="485"/>
    </location>
</feature>
<evidence type="ECO:0000256" key="5">
    <source>
        <dbReference type="ARBA" id="ARBA00022692"/>
    </source>
</evidence>
<evidence type="ECO:0000256" key="9">
    <source>
        <dbReference type="RuleBase" id="RU362091"/>
    </source>
</evidence>
<dbReference type="GO" id="GO:0015293">
    <property type="term" value="F:symporter activity"/>
    <property type="evidence" value="ECO:0007669"/>
    <property type="project" value="UniProtKB-KW"/>
</dbReference>
<feature type="region of interest" description="Disordered" evidence="10">
    <location>
        <begin position="578"/>
        <end position="598"/>
    </location>
</feature>
<feature type="transmembrane region" description="Helical" evidence="11">
    <location>
        <begin position="492"/>
        <end position="516"/>
    </location>
</feature>
<keyword evidence="13" id="KW-1185">Reference proteome</keyword>
<dbReference type="PANTHER" id="PTHR48086">
    <property type="entry name" value="SODIUM/PROLINE SYMPORTER-RELATED"/>
    <property type="match status" value="1"/>
</dbReference>
<proteinExistence type="inferred from homology"/>
<keyword evidence="7 11" id="KW-1133">Transmembrane helix</keyword>
<dbReference type="GO" id="GO:0005886">
    <property type="term" value="C:plasma membrane"/>
    <property type="evidence" value="ECO:0007669"/>
    <property type="project" value="UniProtKB-SubCell"/>
</dbReference>
<evidence type="ECO:0000256" key="6">
    <source>
        <dbReference type="ARBA" id="ARBA00022847"/>
    </source>
</evidence>
<comment type="subcellular location">
    <subcellularLocation>
        <location evidence="1">Cell membrane</location>
        <topology evidence="1">Multi-pass membrane protein</topology>
    </subcellularLocation>
</comment>
<accession>A0A379M3F2</accession>
<evidence type="ECO:0000256" key="3">
    <source>
        <dbReference type="ARBA" id="ARBA00022448"/>
    </source>
</evidence>
<reference evidence="12 13" key="1">
    <citation type="submission" date="2018-06" db="EMBL/GenBank/DDBJ databases">
        <authorList>
            <consortium name="Pathogen Informatics"/>
            <person name="Doyle S."/>
        </authorList>
    </citation>
    <scope>NUCLEOTIDE SEQUENCE [LARGE SCALE GENOMIC DNA]</scope>
    <source>
        <strain evidence="12 13">NCTC13296</strain>
    </source>
</reference>
<evidence type="ECO:0000313" key="12">
    <source>
        <dbReference type="EMBL" id="SUE16841.1"/>
    </source>
</evidence>
<dbReference type="Pfam" id="PF00474">
    <property type="entry name" value="SSF"/>
    <property type="match status" value="2"/>
</dbReference>
<dbReference type="EMBL" id="UGVI01000001">
    <property type="protein sequence ID" value="SUE16841.1"/>
    <property type="molecule type" value="Genomic_DNA"/>
</dbReference>